<reference evidence="1 2" key="1">
    <citation type="journal article" date="2021" name="Commun. Biol.">
        <title>The genome of Shorea leprosula (Dipterocarpaceae) highlights the ecological relevance of drought in aseasonal tropical rainforests.</title>
        <authorList>
            <person name="Ng K.K.S."/>
            <person name="Kobayashi M.J."/>
            <person name="Fawcett J.A."/>
            <person name="Hatakeyama M."/>
            <person name="Paape T."/>
            <person name="Ng C.H."/>
            <person name="Ang C.C."/>
            <person name="Tnah L.H."/>
            <person name="Lee C.T."/>
            <person name="Nishiyama T."/>
            <person name="Sese J."/>
            <person name="O'Brien M.J."/>
            <person name="Copetti D."/>
            <person name="Mohd Noor M.I."/>
            <person name="Ong R.C."/>
            <person name="Putra M."/>
            <person name="Sireger I.Z."/>
            <person name="Indrioko S."/>
            <person name="Kosugi Y."/>
            <person name="Izuno A."/>
            <person name="Isagi Y."/>
            <person name="Lee S.L."/>
            <person name="Shimizu K.K."/>
        </authorList>
    </citation>
    <scope>NUCLEOTIDE SEQUENCE [LARGE SCALE GENOMIC DNA]</scope>
    <source>
        <strain evidence="1">214</strain>
    </source>
</reference>
<protein>
    <submittedName>
        <fullName evidence="1">Uncharacterized protein</fullName>
    </submittedName>
</protein>
<accession>A0AAV5LAN3</accession>
<dbReference type="SMART" id="SM00248">
    <property type="entry name" value="ANK"/>
    <property type="match status" value="3"/>
</dbReference>
<dbReference type="EMBL" id="BPVZ01000104">
    <property type="protein sequence ID" value="GKV34313.1"/>
    <property type="molecule type" value="Genomic_DNA"/>
</dbReference>
<dbReference type="PANTHER" id="PTHR24121">
    <property type="entry name" value="NO MECHANORECEPTOR POTENTIAL C, ISOFORM D-RELATED"/>
    <property type="match status" value="1"/>
</dbReference>
<gene>
    <name evidence="1" type="ORF">SLEP1_g42690</name>
</gene>
<comment type="caution">
    <text evidence="1">The sequence shown here is derived from an EMBL/GenBank/DDBJ whole genome shotgun (WGS) entry which is preliminary data.</text>
</comment>
<dbReference type="Gene3D" id="1.25.40.20">
    <property type="entry name" value="Ankyrin repeat-containing domain"/>
    <property type="match status" value="1"/>
</dbReference>
<dbReference type="InterPro" id="IPR036770">
    <property type="entry name" value="Ankyrin_rpt-contain_sf"/>
</dbReference>
<name>A0AAV5LAN3_9ROSI</name>
<dbReference type="Proteomes" id="UP001054252">
    <property type="component" value="Unassembled WGS sequence"/>
</dbReference>
<dbReference type="Pfam" id="PF12796">
    <property type="entry name" value="Ank_2"/>
    <property type="match status" value="1"/>
</dbReference>
<keyword evidence="2" id="KW-1185">Reference proteome</keyword>
<evidence type="ECO:0000313" key="1">
    <source>
        <dbReference type="EMBL" id="GKV34313.1"/>
    </source>
</evidence>
<sequence length="415" mass="47015">MKANQVKLVPSVIIKMRRAHGEDPKKWDQRNALALHAIKISCGEEMFDGIKEMNSAKDAWKALADSHKQPKDNEGEDTGFKTFERKQAVTLLKDIKKGDSDAVKELFETHPLYSVVLEDRSAALEDRSTLLHVAIAAGQVELAKKLISVMSDEELEIRNKRGQTALSSAACKGSRKIVECLVEKNKRLLEIPDCEKKIPLVLACATHHKSLTLYLYSETPRKILGPEKGDHGFLLLKECLRNHMFGQWLPYDLKYDRAKARKMVSFICDQLSTLEREQLISSGAVEATFKTIELGYLGFVKQISEANPDIVWSHTDPKHSRDMLTYAVEHRQKEIAKFLYRLDPARIITGFTIDNDQNNLLHLAAKLAAPSSPHNPVLQMQSEARWFKQVLLFLVVIMTRMASLSSLKEHLLSYS</sequence>
<organism evidence="1 2">
    <name type="scientific">Rubroshorea leprosula</name>
    <dbReference type="NCBI Taxonomy" id="152421"/>
    <lineage>
        <taxon>Eukaryota</taxon>
        <taxon>Viridiplantae</taxon>
        <taxon>Streptophyta</taxon>
        <taxon>Embryophyta</taxon>
        <taxon>Tracheophyta</taxon>
        <taxon>Spermatophyta</taxon>
        <taxon>Magnoliopsida</taxon>
        <taxon>eudicotyledons</taxon>
        <taxon>Gunneridae</taxon>
        <taxon>Pentapetalae</taxon>
        <taxon>rosids</taxon>
        <taxon>malvids</taxon>
        <taxon>Malvales</taxon>
        <taxon>Dipterocarpaceae</taxon>
        <taxon>Rubroshorea</taxon>
    </lineage>
</organism>
<proteinExistence type="predicted"/>
<evidence type="ECO:0000313" key="2">
    <source>
        <dbReference type="Proteomes" id="UP001054252"/>
    </source>
</evidence>
<dbReference type="PANTHER" id="PTHR24121:SF16">
    <property type="entry name" value="NON-SPECIFIC SERINE_THREONINE PROTEIN KINASE"/>
    <property type="match status" value="1"/>
</dbReference>
<dbReference type="InterPro" id="IPR002110">
    <property type="entry name" value="Ankyrin_rpt"/>
</dbReference>
<dbReference type="AlphaFoldDB" id="A0AAV5LAN3"/>
<dbReference type="SUPFAM" id="SSF48403">
    <property type="entry name" value="Ankyrin repeat"/>
    <property type="match status" value="1"/>
</dbReference>